<reference evidence="7 8" key="1">
    <citation type="submission" date="2022-10" db="EMBL/GenBank/DDBJ databases">
        <title>Sphingomonas sp.</title>
        <authorList>
            <person name="Jin C."/>
        </authorList>
    </citation>
    <scope>NUCLEOTIDE SEQUENCE [LARGE SCALE GENOMIC DNA]</scope>
    <source>
        <strain evidence="7 8">BN140010</strain>
    </source>
</reference>
<evidence type="ECO:0000259" key="6">
    <source>
        <dbReference type="Pfam" id="PF04357"/>
    </source>
</evidence>
<accession>A0ABT3JI64</accession>
<keyword evidence="2 5" id="KW-0812">Transmembrane</keyword>
<sequence length="1398" mass="147284">MSEAVLDAATPDAGEHKAAIQVRRRSWWQRLLVEFAALLIVIALLLAVGLAFLDSAPGHRWIADRVAGLETKTGLRVRIGRIDGSVFGVARLRNVAVSDTRGVFFTSPEILVEWAPGAWLYNSLHVDRLEASRVTLGRLPVTRPGGGGPLLPRFDVHVGRLRIARLELLRPVTGQPRTGQVDGSATIRAGRAMVALEARLSGGGDRLAVTLDAEPHRDRFDLGVQLEAPADGLVPALLGLKRPLGLRIGGDGRWSQWAGVAEMDIAGREAARLRLTAASGLYRLAGQLTPGPLLTGRLQRLAAPRVAVRGEGRLVEQVLDGRLTFASASLRAVARGAVDLAEGEYRQVSVGIDLLRPQTLFDNMRGRGVRMVWTLNGAFRRATYAYRLTSPELSFDTTGFVDVRAEGRGRLTPWPMRVPLRLSARRIIGVGEDAGAILANARLEGMLTLTPHFVRGDKLRLTSDKLQADLSVLIDLATGRFDLLLSGGLTRYFIPGLGIVDVTSQLHVEPGPGGKGSRVVGSGGAQVRRLDNAFFRSLAGGLPRIEARLGRGPDRILHFVDLQLFSPGLRLSGRGYRRIDGSFVVEASGRQETYGPVRLTLEGPIARPRVELLLARPNESLGLRDVRLSLVPSAAGFDYRAAGQSRLGPFTTRGALLLPPGGRTTVAIAALDVAGSHATGQLRADPGGFTGQLTLGGGGLSGELTFAPQGDDQRIEAHLAANGLRADGPPSLAVAVGRLDGVIVLGDGRTSVGGTVAARGLETAGVSLARLTASAQLVNGSGQVRAALAGRPGSAVEFVTLADITPDRIVARGNGSIEGRPLQLVSPAVITAEAGGWRVAPTALRFAGGTATVGGRTGADPQLTAQLAGMPLGVLDIISPQLDLGGFATGQLTYAWNRGRPTGRVDLRVRNLTRAGLVLASKPIDVGLAAVLNGDQAGARAVAASDGRTISRAQARFAPLGGGPVVAELLNAPLFAQLRYAGPADTLWRLAGTELFDLSGPVAIGADIRGRLLDPQIRGGLRTTGARLESAVTGTVITDLTSIGAFNGSRLLLQQLQGRTPGGGSISGSGTVDLSWGSPALDLRFQAAAARLLARDDIAAEVTGPITIRSVGNGGTISGDLRLDRGRFTLGRASAAASVPRLEVRHVGLEDDEVIEEADLKPWRLDVAVRGGELGVQGLGIDSRWTTDVRVGGTADAPRFTGSASLVRGEYDFAGRSFRLSRGIIRFRGETPPNPQLDIAAEAQVQGLDASVLVRGTGLKPEISFASTPQLPQDELLSRLLFGTSIANLSAPEALQLAAAVAGLREGRSGSLDPINAVRRAAGLDRLRILPADIGTGQKTSISAGKYLTRKLFVEVITDAQGYSATRVEYEMTRWLSLLSSISTIGRTSANVRVSKDY</sequence>
<evidence type="ECO:0000256" key="1">
    <source>
        <dbReference type="ARBA" id="ARBA00004167"/>
    </source>
</evidence>
<evidence type="ECO:0000256" key="2">
    <source>
        <dbReference type="ARBA" id="ARBA00022692"/>
    </source>
</evidence>
<name>A0ABT3JI64_9SPHN</name>
<evidence type="ECO:0000313" key="8">
    <source>
        <dbReference type="Proteomes" id="UP001526246"/>
    </source>
</evidence>
<evidence type="ECO:0000313" key="7">
    <source>
        <dbReference type="EMBL" id="MCW3798750.1"/>
    </source>
</evidence>
<dbReference type="Proteomes" id="UP001526246">
    <property type="component" value="Unassembled WGS sequence"/>
</dbReference>
<comment type="subcellular location">
    <subcellularLocation>
        <location evidence="1">Membrane</location>
        <topology evidence="1">Single-pass membrane protein</topology>
    </subcellularLocation>
</comment>
<evidence type="ECO:0000256" key="3">
    <source>
        <dbReference type="ARBA" id="ARBA00022989"/>
    </source>
</evidence>
<dbReference type="Pfam" id="PF04357">
    <property type="entry name" value="TamB"/>
    <property type="match status" value="1"/>
</dbReference>
<dbReference type="EMBL" id="JAPDOB010000002">
    <property type="protein sequence ID" value="MCW3798750.1"/>
    <property type="molecule type" value="Genomic_DNA"/>
</dbReference>
<keyword evidence="8" id="KW-1185">Reference proteome</keyword>
<gene>
    <name evidence="7" type="ORF">OMW55_13120</name>
</gene>
<feature type="transmembrane region" description="Helical" evidence="5">
    <location>
        <begin position="31"/>
        <end position="53"/>
    </location>
</feature>
<organism evidence="7 8">
    <name type="scientific">Sphingomonas arvum</name>
    <dbReference type="NCBI Taxonomy" id="2992113"/>
    <lineage>
        <taxon>Bacteria</taxon>
        <taxon>Pseudomonadati</taxon>
        <taxon>Pseudomonadota</taxon>
        <taxon>Alphaproteobacteria</taxon>
        <taxon>Sphingomonadales</taxon>
        <taxon>Sphingomonadaceae</taxon>
        <taxon>Sphingomonas</taxon>
    </lineage>
</organism>
<dbReference type="InterPro" id="IPR007452">
    <property type="entry name" value="TamB_C"/>
</dbReference>
<dbReference type="PANTHER" id="PTHR36985:SF1">
    <property type="entry name" value="TRANSLOCATION AND ASSEMBLY MODULE SUBUNIT TAMB"/>
    <property type="match status" value="1"/>
</dbReference>
<keyword evidence="3 5" id="KW-1133">Transmembrane helix</keyword>
<keyword evidence="4 5" id="KW-0472">Membrane</keyword>
<comment type="caution">
    <text evidence="7">The sequence shown here is derived from an EMBL/GenBank/DDBJ whole genome shotgun (WGS) entry which is preliminary data.</text>
</comment>
<protein>
    <submittedName>
        <fullName evidence="7">Translocation/assembly module TamB domain-containing protein</fullName>
    </submittedName>
</protein>
<dbReference type="RefSeq" id="WP_264883762.1">
    <property type="nucleotide sequence ID" value="NZ_JAPDOB010000002.1"/>
</dbReference>
<evidence type="ECO:0000256" key="5">
    <source>
        <dbReference type="SAM" id="Phobius"/>
    </source>
</evidence>
<evidence type="ECO:0000256" key="4">
    <source>
        <dbReference type="ARBA" id="ARBA00023136"/>
    </source>
</evidence>
<proteinExistence type="predicted"/>
<feature type="domain" description="Translocation and assembly module TamB C-terminal" evidence="6">
    <location>
        <begin position="1054"/>
        <end position="1393"/>
    </location>
</feature>
<dbReference type="PANTHER" id="PTHR36985">
    <property type="entry name" value="TRANSLOCATION AND ASSEMBLY MODULE SUBUNIT TAMB"/>
    <property type="match status" value="1"/>
</dbReference>